<gene>
    <name evidence="1" type="ORF">UY48_C0005G0012</name>
</gene>
<dbReference type="AlphaFoldDB" id="A0A0G1W2R7"/>
<dbReference type="Proteomes" id="UP000034588">
    <property type="component" value="Unassembled WGS sequence"/>
</dbReference>
<protein>
    <submittedName>
        <fullName evidence="1">Uncharacterized protein</fullName>
    </submittedName>
</protein>
<organism evidence="1 2">
    <name type="scientific">Candidatus Gottesmanbacteria bacterium GW2011_GWB1_49_7</name>
    <dbReference type="NCBI Taxonomy" id="1618448"/>
    <lineage>
        <taxon>Bacteria</taxon>
        <taxon>Candidatus Gottesmaniibacteriota</taxon>
    </lineage>
</organism>
<accession>A0A0G1W2R7</accession>
<reference evidence="1 2" key="1">
    <citation type="journal article" date="2015" name="Nature">
        <title>rRNA introns, odd ribosomes, and small enigmatic genomes across a large radiation of phyla.</title>
        <authorList>
            <person name="Brown C.T."/>
            <person name="Hug L.A."/>
            <person name="Thomas B.C."/>
            <person name="Sharon I."/>
            <person name="Castelle C.J."/>
            <person name="Singh A."/>
            <person name="Wilkins M.J."/>
            <person name="Williams K.H."/>
            <person name="Banfield J.F."/>
        </authorList>
    </citation>
    <scope>NUCLEOTIDE SEQUENCE [LARGE SCALE GENOMIC DNA]</scope>
</reference>
<evidence type="ECO:0000313" key="1">
    <source>
        <dbReference type="EMBL" id="KKW13056.1"/>
    </source>
</evidence>
<name>A0A0G1W2R7_9BACT</name>
<comment type="caution">
    <text evidence="1">The sequence shown here is derived from an EMBL/GenBank/DDBJ whole genome shotgun (WGS) entry which is preliminary data.</text>
</comment>
<sequence>MINEVEERKMSEIDEFGLDPHQRLRLEIVKTLVTSFEYFDDEGGSALQYLFNDTNRIISFIHTGVSPCLDSKPN</sequence>
<evidence type="ECO:0000313" key="2">
    <source>
        <dbReference type="Proteomes" id="UP000034588"/>
    </source>
</evidence>
<proteinExistence type="predicted"/>
<dbReference type="EMBL" id="LCQD01000005">
    <property type="protein sequence ID" value="KKW13056.1"/>
    <property type="molecule type" value="Genomic_DNA"/>
</dbReference>